<feature type="signal peptide" evidence="5">
    <location>
        <begin position="1"/>
        <end position="24"/>
    </location>
</feature>
<evidence type="ECO:0000313" key="8">
    <source>
        <dbReference type="Proteomes" id="UP000562254"/>
    </source>
</evidence>
<dbReference type="Gene3D" id="3.90.76.10">
    <property type="entry name" value="Dipeptide-binding Protein, Domain 1"/>
    <property type="match status" value="1"/>
</dbReference>
<dbReference type="CDD" id="cd08498">
    <property type="entry name" value="PBP2_NikA_DppA_OppA_like_2"/>
    <property type="match status" value="1"/>
</dbReference>
<feature type="domain" description="Solute-binding protein family 5" evidence="6">
    <location>
        <begin position="69"/>
        <end position="425"/>
    </location>
</feature>
<dbReference type="Proteomes" id="UP000562254">
    <property type="component" value="Unassembled WGS sequence"/>
</dbReference>
<evidence type="ECO:0000256" key="5">
    <source>
        <dbReference type="SAM" id="SignalP"/>
    </source>
</evidence>
<gene>
    <name evidence="7" type="ORF">FHS88_000882</name>
</gene>
<dbReference type="GO" id="GO:0043190">
    <property type="term" value="C:ATP-binding cassette (ABC) transporter complex"/>
    <property type="evidence" value="ECO:0007669"/>
    <property type="project" value="InterPro"/>
</dbReference>
<dbReference type="InterPro" id="IPR030678">
    <property type="entry name" value="Peptide/Ni-bd"/>
</dbReference>
<dbReference type="RefSeq" id="WP_184481705.1">
    <property type="nucleotide sequence ID" value="NZ_JAAEDJ010000010.1"/>
</dbReference>
<dbReference type="Pfam" id="PF00496">
    <property type="entry name" value="SBP_bac_5"/>
    <property type="match status" value="1"/>
</dbReference>
<evidence type="ECO:0000256" key="1">
    <source>
        <dbReference type="ARBA" id="ARBA00004418"/>
    </source>
</evidence>
<keyword evidence="3" id="KW-0813">Transport</keyword>
<dbReference type="Gene3D" id="3.10.105.10">
    <property type="entry name" value="Dipeptide-binding Protein, Domain 3"/>
    <property type="match status" value="1"/>
</dbReference>
<dbReference type="SUPFAM" id="SSF53850">
    <property type="entry name" value="Periplasmic binding protein-like II"/>
    <property type="match status" value="1"/>
</dbReference>
<dbReference type="GO" id="GO:0015833">
    <property type="term" value="P:peptide transport"/>
    <property type="evidence" value="ECO:0007669"/>
    <property type="project" value="TreeGrafter"/>
</dbReference>
<comment type="subcellular location">
    <subcellularLocation>
        <location evidence="1">Periplasm</location>
    </subcellularLocation>
</comment>
<organism evidence="7 8">
    <name type="scientific">Neoroseomonas alkaliterrae</name>
    <dbReference type="NCBI Taxonomy" id="1452450"/>
    <lineage>
        <taxon>Bacteria</taxon>
        <taxon>Pseudomonadati</taxon>
        <taxon>Pseudomonadota</taxon>
        <taxon>Alphaproteobacteria</taxon>
        <taxon>Acetobacterales</taxon>
        <taxon>Acetobacteraceae</taxon>
        <taxon>Neoroseomonas</taxon>
    </lineage>
</organism>
<reference evidence="7 8" key="1">
    <citation type="submission" date="2020-08" db="EMBL/GenBank/DDBJ databases">
        <title>Genomic Encyclopedia of Type Strains, Phase IV (KMG-IV): sequencing the most valuable type-strain genomes for metagenomic binning, comparative biology and taxonomic classification.</title>
        <authorList>
            <person name="Goeker M."/>
        </authorList>
    </citation>
    <scope>NUCLEOTIDE SEQUENCE [LARGE SCALE GENOMIC DNA]</scope>
    <source>
        <strain evidence="7 8">DSM 25895</strain>
    </source>
</reference>
<dbReference type="GO" id="GO:0030288">
    <property type="term" value="C:outer membrane-bounded periplasmic space"/>
    <property type="evidence" value="ECO:0007669"/>
    <property type="project" value="UniProtKB-ARBA"/>
</dbReference>
<dbReference type="InterPro" id="IPR000914">
    <property type="entry name" value="SBP_5_dom"/>
</dbReference>
<evidence type="ECO:0000256" key="4">
    <source>
        <dbReference type="ARBA" id="ARBA00022729"/>
    </source>
</evidence>
<accession>A0A840XLG6</accession>
<dbReference type="PANTHER" id="PTHR30290:SF9">
    <property type="entry name" value="OLIGOPEPTIDE-BINDING PROTEIN APPA"/>
    <property type="match status" value="1"/>
</dbReference>
<comment type="similarity">
    <text evidence="2">Belongs to the bacterial solute-binding protein 5 family.</text>
</comment>
<dbReference type="PIRSF" id="PIRSF002741">
    <property type="entry name" value="MppA"/>
    <property type="match status" value="1"/>
</dbReference>
<keyword evidence="8" id="KW-1185">Reference proteome</keyword>
<name>A0A840XLG6_9PROT</name>
<dbReference type="InterPro" id="IPR039424">
    <property type="entry name" value="SBP_5"/>
</dbReference>
<dbReference type="GO" id="GO:1904680">
    <property type="term" value="F:peptide transmembrane transporter activity"/>
    <property type="evidence" value="ECO:0007669"/>
    <property type="project" value="TreeGrafter"/>
</dbReference>
<sequence length="524" mass="58453">MSAYLRRGVVAAILGALFAGPALAQRTLTIGASSAPTGMDPHYHSSNMNNAQLRQVFNTLIDLDSRQRFVAVLAESWRAVDDRTWEFRLREGVRFHDGTPFTAEDVAFSYARVPTVPNSPGPFTPAVRLIERVEVLDPRTVRFITREPHPFLEHDIAAVFILSRTIHANATLADFNAGRAMIGTGAYRHVSYQIGERQEVVRNPDFWGPAQPWERVVTRVIANAGARSAALLSGDVDLIDTVPSQDVPRLEREPRIAVFGIEANTTSYLFPDAVRETTPHATDKQGRPLPRNPLADLRVRQALSLAINRQGIVERLLQGQGRAADQFAAPALQGRAPDLPPLPHDPDRARRLLAEAGYPDGFRLTIHSPNGWFAGDSEVMQAIAQGWTRIGVETRVEVLPPANLFSRATNREFSVFMTTFTANYAANMLRQVVMTRDPERGTGPFNRQRWSSPRMDELVARAMVTMDTAQRNAITAEAMRIATEELGVIPIHFLRLTWATQRARVRYEPDPRWYTNALLAHPAN</sequence>
<evidence type="ECO:0000259" key="6">
    <source>
        <dbReference type="Pfam" id="PF00496"/>
    </source>
</evidence>
<dbReference type="EMBL" id="JACIJE010000002">
    <property type="protein sequence ID" value="MBB5688766.1"/>
    <property type="molecule type" value="Genomic_DNA"/>
</dbReference>
<proteinExistence type="inferred from homology"/>
<feature type="chain" id="PRO_5032665802" evidence="5">
    <location>
        <begin position="25"/>
        <end position="524"/>
    </location>
</feature>
<evidence type="ECO:0000256" key="3">
    <source>
        <dbReference type="ARBA" id="ARBA00022448"/>
    </source>
</evidence>
<evidence type="ECO:0000256" key="2">
    <source>
        <dbReference type="ARBA" id="ARBA00005695"/>
    </source>
</evidence>
<evidence type="ECO:0000313" key="7">
    <source>
        <dbReference type="EMBL" id="MBB5688766.1"/>
    </source>
</evidence>
<comment type="caution">
    <text evidence="7">The sequence shown here is derived from an EMBL/GenBank/DDBJ whole genome shotgun (WGS) entry which is preliminary data.</text>
</comment>
<dbReference type="Gene3D" id="3.40.190.10">
    <property type="entry name" value="Periplasmic binding protein-like II"/>
    <property type="match status" value="1"/>
</dbReference>
<dbReference type="PANTHER" id="PTHR30290">
    <property type="entry name" value="PERIPLASMIC BINDING COMPONENT OF ABC TRANSPORTER"/>
    <property type="match status" value="1"/>
</dbReference>
<protein>
    <submittedName>
        <fullName evidence="7">Peptide/nickel transport system substrate-binding protein</fullName>
    </submittedName>
</protein>
<dbReference type="AlphaFoldDB" id="A0A840XLG6"/>
<keyword evidence="4 5" id="KW-0732">Signal</keyword>